<feature type="signal peptide" evidence="2">
    <location>
        <begin position="1"/>
        <end position="26"/>
    </location>
</feature>
<reference evidence="4" key="1">
    <citation type="submission" date="2025-08" db="UniProtKB">
        <authorList>
            <consortium name="RefSeq"/>
        </authorList>
    </citation>
    <scope>IDENTIFICATION</scope>
    <source>
        <tissue evidence="4">Gonads</tissue>
    </source>
</reference>
<evidence type="ECO:0000256" key="2">
    <source>
        <dbReference type="SAM" id="SignalP"/>
    </source>
</evidence>
<dbReference type="Proteomes" id="UP000085678">
    <property type="component" value="Unplaced"/>
</dbReference>
<organism evidence="3 4">
    <name type="scientific">Lingula anatina</name>
    <name type="common">Brachiopod</name>
    <name type="synonym">Lingula unguis</name>
    <dbReference type="NCBI Taxonomy" id="7574"/>
    <lineage>
        <taxon>Eukaryota</taxon>
        <taxon>Metazoa</taxon>
        <taxon>Spiralia</taxon>
        <taxon>Lophotrochozoa</taxon>
        <taxon>Brachiopoda</taxon>
        <taxon>Linguliformea</taxon>
        <taxon>Lingulata</taxon>
        <taxon>Lingulida</taxon>
        <taxon>Linguloidea</taxon>
        <taxon>Lingulidae</taxon>
        <taxon>Lingula</taxon>
    </lineage>
</organism>
<protein>
    <submittedName>
        <fullName evidence="4">Uncharacterized protein LOC106163849</fullName>
    </submittedName>
</protein>
<name>A0A1S3IFF6_LINAN</name>
<proteinExistence type="predicted"/>
<keyword evidence="3" id="KW-1185">Reference proteome</keyword>
<dbReference type="InParanoid" id="A0A1S3IFF6"/>
<dbReference type="GeneID" id="106163849"/>
<accession>A0A1S3IFF6</accession>
<dbReference type="AlphaFoldDB" id="A0A1S3IFF6"/>
<evidence type="ECO:0000313" key="3">
    <source>
        <dbReference type="Proteomes" id="UP000085678"/>
    </source>
</evidence>
<keyword evidence="2" id="KW-0732">Signal</keyword>
<sequence length="111" mass="12644">MKKPMVVQVYASLFCVLLICLTVTEAYSYINGLEDQVTDLDKEVDVLSNLVRYLKSRTTNGRKRQIDAGFGSRNTLAQDISRLVLAQHKAQSYNSPGRRRRSINTNSQLRH</sequence>
<feature type="region of interest" description="Disordered" evidence="1">
    <location>
        <begin position="90"/>
        <end position="111"/>
    </location>
</feature>
<feature type="chain" id="PRO_5010230063" evidence="2">
    <location>
        <begin position="27"/>
        <end position="111"/>
    </location>
</feature>
<evidence type="ECO:0000313" key="4">
    <source>
        <dbReference type="RefSeq" id="XP_013397000.1"/>
    </source>
</evidence>
<dbReference type="KEGG" id="lak:106163849"/>
<gene>
    <name evidence="4" type="primary">LOC106163849</name>
</gene>
<evidence type="ECO:0000256" key="1">
    <source>
        <dbReference type="SAM" id="MobiDB-lite"/>
    </source>
</evidence>
<dbReference type="RefSeq" id="XP_013397000.1">
    <property type="nucleotide sequence ID" value="XM_013541546.2"/>
</dbReference>